<keyword evidence="3" id="KW-0663">Pyridoxal phosphate</keyword>
<dbReference type="SUPFAM" id="SSF56112">
    <property type="entry name" value="Protein kinase-like (PK-like)"/>
    <property type="match status" value="1"/>
</dbReference>
<dbReference type="InterPro" id="IPR011009">
    <property type="entry name" value="Kinase-like_dom_sf"/>
</dbReference>
<dbReference type="InterPro" id="IPR015421">
    <property type="entry name" value="PyrdxlP-dep_Trfase_major"/>
</dbReference>
<dbReference type="Gene3D" id="3.30.200.20">
    <property type="entry name" value="Phosphorylase Kinase, domain 1"/>
    <property type="match status" value="1"/>
</dbReference>
<dbReference type="PANTHER" id="PTHR45688:SF13">
    <property type="entry name" value="ALANINE--GLYOXYLATE AMINOTRANSFERASE 2-LIKE"/>
    <property type="match status" value="1"/>
</dbReference>
<keyword evidence="5" id="KW-0032">Aminotransferase</keyword>
<evidence type="ECO:0000313" key="6">
    <source>
        <dbReference type="Proteomes" id="UP001596978"/>
    </source>
</evidence>
<dbReference type="Gene3D" id="3.90.1150.10">
    <property type="entry name" value="Aspartate Aminotransferase, domain 1"/>
    <property type="match status" value="1"/>
</dbReference>
<proteinExistence type="inferred from homology"/>
<protein>
    <submittedName>
        <fullName evidence="5">Aminotransferase class III-fold pyridoxal phosphate-dependent enzyme</fullName>
    </submittedName>
</protein>
<comment type="caution">
    <text evidence="5">The sequence shown here is derived from an EMBL/GenBank/DDBJ whole genome shotgun (WGS) entry which is preliminary data.</text>
</comment>
<name>A0ABW3D3T3_9FLAO</name>
<keyword evidence="5" id="KW-0808">Transferase</keyword>
<dbReference type="Pfam" id="PF00202">
    <property type="entry name" value="Aminotran_3"/>
    <property type="match status" value="1"/>
</dbReference>
<dbReference type="CDD" id="cd00610">
    <property type="entry name" value="OAT_like"/>
    <property type="match status" value="1"/>
</dbReference>
<feature type="domain" description="Aminoglycoside phosphotransferase" evidence="4">
    <location>
        <begin position="20"/>
        <end position="249"/>
    </location>
</feature>
<gene>
    <name evidence="5" type="ORF">ACFQ1M_18170</name>
</gene>
<sequence>MKTLLQPYFESPITTVKKLDGYANANYKVETDSGNFIFKTYEHSAETLAMVKAQNEVLLFVQDLDLETPLPIPVKKDSYIGLENFGDHPSIYRKLSFLEGRFLGDVDHSKTLFKSLGVFLARLDKRLLSLRNDTISARQWEWDIQYLPLVKKMVPAIDDAHHRNIVNYFIGQFEQQVVPKQHELRKSIIHNDANEWNVLIKDGKVSGIIDFGDIAHSFLINELAVAITYACYDKEDPLSWAIPIIKGYHKTLPLEENELEVLYYLIAARLCISVCNSAQAKKDDPGNEYISVSEKPAWRMLHRWLRINPKKALLTFRKAAGFESKAPKSIDWHIERRKDYFGENLSISYQSPIFVQKAAFQYMYDGYGNTFLDAYNNIPHVGHCHPKVVEAGQRQMAQLNTNTRYLYDLLPAYAEKLLSYFPKSLNKIFLVNSGSAASDLAIRMAKAHTQWDGIMVTEHGYHGNTQTSIDVSDYKFSNPKGQGQKGHILKTPIPDTYWGKYKNEDAGSLYAKDAIALLQESEMAVAAFISEPIVGCGGQVPLAKGYLKELYPAIRANGGICISDEVQTGFGRLGDHFWGFEAQEVIPDMVILGKPIGNGHPMGAVVCTQEIADSFAKGVEFFSSFGGNPVSCAIGMAVLETIEEENLQSNAKNVGLCYTKLLGDLKQKYPCIGDVRGSGLFLGLEIISEKTLKQNHQIAQYIKNELRKRHILISTDGPFDSVLKTKPPLCFSSENAKEVVDTIDHILGKYYQ</sequence>
<dbReference type="Gene3D" id="3.40.640.10">
    <property type="entry name" value="Type I PLP-dependent aspartate aminotransferase-like (Major domain)"/>
    <property type="match status" value="1"/>
</dbReference>
<accession>A0ABW3D3T3</accession>
<evidence type="ECO:0000313" key="5">
    <source>
        <dbReference type="EMBL" id="MFD0864147.1"/>
    </source>
</evidence>
<dbReference type="InterPro" id="IPR005814">
    <property type="entry name" value="Aminotrans_3"/>
</dbReference>
<dbReference type="InterPro" id="IPR049704">
    <property type="entry name" value="Aminotrans_3_PPA_site"/>
</dbReference>
<dbReference type="InterPro" id="IPR015424">
    <property type="entry name" value="PyrdxlP-dep_Trfase"/>
</dbReference>
<dbReference type="Pfam" id="PF01636">
    <property type="entry name" value="APH"/>
    <property type="match status" value="1"/>
</dbReference>
<dbReference type="EMBL" id="JBHTJH010000025">
    <property type="protein sequence ID" value="MFD0864147.1"/>
    <property type="molecule type" value="Genomic_DNA"/>
</dbReference>
<comment type="similarity">
    <text evidence="2">Belongs to the class-III pyridoxal-phosphate-dependent aminotransferase family.</text>
</comment>
<evidence type="ECO:0000256" key="2">
    <source>
        <dbReference type="ARBA" id="ARBA00008954"/>
    </source>
</evidence>
<dbReference type="InterPro" id="IPR002575">
    <property type="entry name" value="Aminoglycoside_PTrfase"/>
</dbReference>
<dbReference type="PROSITE" id="PS00600">
    <property type="entry name" value="AA_TRANSFER_CLASS_3"/>
    <property type="match status" value="1"/>
</dbReference>
<dbReference type="SUPFAM" id="SSF53383">
    <property type="entry name" value="PLP-dependent transferases"/>
    <property type="match status" value="1"/>
</dbReference>
<organism evidence="5 6">
    <name type="scientific">Sungkyunkwania multivorans</name>
    <dbReference type="NCBI Taxonomy" id="1173618"/>
    <lineage>
        <taxon>Bacteria</taxon>
        <taxon>Pseudomonadati</taxon>
        <taxon>Bacteroidota</taxon>
        <taxon>Flavobacteriia</taxon>
        <taxon>Flavobacteriales</taxon>
        <taxon>Flavobacteriaceae</taxon>
        <taxon>Sungkyunkwania</taxon>
    </lineage>
</organism>
<dbReference type="GO" id="GO:0008483">
    <property type="term" value="F:transaminase activity"/>
    <property type="evidence" value="ECO:0007669"/>
    <property type="project" value="UniProtKB-KW"/>
</dbReference>
<keyword evidence="6" id="KW-1185">Reference proteome</keyword>
<dbReference type="Gene3D" id="3.90.1200.10">
    <property type="match status" value="1"/>
</dbReference>
<dbReference type="RefSeq" id="WP_386411244.1">
    <property type="nucleotide sequence ID" value="NZ_JBHTJH010000025.1"/>
</dbReference>
<dbReference type="Proteomes" id="UP001596978">
    <property type="component" value="Unassembled WGS sequence"/>
</dbReference>
<evidence type="ECO:0000259" key="4">
    <source>
        <dbReference type="Pfam" id="PF01636"/>
    </source>
</evidence>
<reference evidence="6" key="1">
    <citation type="journal article" date="2019" name="Int. J. Syst. Evol. Microbiol.">
        <title>The Global Catalogue of Microorganisms (GCM) 10K type strain sequencing project: providing services to taxonomists for standard genome sequencing and annotation.</title>
        <authorList>
            <consortium name="The Broad Institute Genomics Platform"/>
            <consortium name="The Broad Institute Genome Sequencing Center for Infectious Disease"/>
            <person name="Wu L."/>
            <person name="Ma J."/>
        </authorList>
    </citation>
    <scope>NUCLEOTIDE SEQUENCE [LARGE SCALE GENOMIC DNA]</scope>
    <source>
        <strain evidence="6">CCUG 62952</strain>
    </source>
</reference>
<comment type="cofactor">
    <cofactor evidence="1">
        <name>pyridoxal 5'-phosphate</name>
        <dbReference type="ChEBI" id="CHEBI:597326"/>
    </cofactor>
</comment>
<dbReference type="PANTHER" id="PTHR45688">
    <property type="match status" value="1"/>
</dbReference>
<evidence type="ECO:0000256" key="1">
    <source>
        <dbReference type="ARBA" id="ARBA00001933"/>
    </source>
</evidence>
<evidence type="ECO:0000256" key="3">
    <source>
        <dbReference type="ARBA" id="ARBA00022898"/>
    </source>
</evidence>
<dbReference type="InterPro" id="IPR015422">
    <property type="entry name" value="PyrdxlP-dep_Trfase_small"/>
</dbReference>